<dbReference type="Gene3D" id="3.30.1330.40">
    <property type="entry name" value="RutC-like"/>
    <property type="match status" value="1"/>
</dbReference>
<evidence type="ECO:0000256" key="1">
    <source>
        <dbReference type="ARBA" id="ARBA00010552"/>
    </source>
</evidence>
<dbReference type="NCBIfam" id="TIGR00004">
    <property type="entry name" value="Rid family detoxifying hydrolase"/>
    <property type="match status" value="1"/>
</dbReference>
<dbReference type="EMBL" id="PXZH01000006">
    <property type="protein sequence ID" value="RST88778.1"/>
    <property type="molecule type" value="Genomic_DNA"/>
</dbReference>
<dbReference type="AlphaFoldDB" id="A0A3R9YIX6"/>
<dbReference type="PANTHER" id="PTHR11803">
    <property type="entry name" value="2-IMINOBUTANOATE/2-IMINOPROPANOATE DEAMINASE RIDA"/>
    <property type="match status" value="1"/>
</dbReference>
<dbReference type="FunFam" id="3.30.1330.40:FF:000001">
    <property type="entry name" value="L-PSP family endoribonuclease"/>
    <property type="match status" value="1"/>
</dbReference>
<accession>A0A3R9YIX6</accession>
<dbReference type="RefSeq" id="WP_125943871.1">
    <property type="nucleotide sequence ID" value="NZ_PXZH01000006.1"/>
</dbReference>
<comment type="similarity">
    <text evidence="1">Belongs to the RutC family.</text>
</comment>
<dbReference type="InterPro" id="IPR006056">
    <property type="entry name" value="RidA"/>
</dbReference>
<dbReference type="OrthoDB" id="9803101at2"/>
<dbReference type="InterPro" id="IPR006175">
    <property type="entry name" value="YjgF/YER057c/UK114"/>
</dbReference>
<dbReference type="GO" id="GO:0019239">
    <property type="term" value="F:deaminase activity"/>
    <property type="evidence" value="ECO:0007669"/>
    <property type="project" value="TreeGrafter"/>
</dbReference>
<gene>
    <name evidence="2" type="ORF">C7P63_09265</name>
</gene>
<dbReference type="PANTHER" id="PTHR11803:SF39">
    <property type="entry name" value="2-IMINOBUTANOATE_2-IMINOPROPANOATE DEAMINASE"/>
    <property type="match status" value="1"/>
</dbReference>
<keyword evidence="3" id="KW-1185">Reference proteome</keyword>
<name>A0A3R9YIX6_9ENTE</name>
<organism evidence="2 3">
    <name type="scientific">Vagococcus humatus</name>
    <dbReference type="NCBI Taxonomy" id="1889241"/>
    <lineage>
        <taxon>Bacteria</taxon>
        <taxon>Bacillati</taxon>
        <taxon>Bacillota</taxon>
        <taxon>Bacilli</taxon>
        <taxon>Lactobacillales</taxon>
        <taxon>Enterococcaceae</taxon>
        <taxon>Vagococcus</taxon>
    </lineage>
</organism>
<sequence length="126" mass="14114">MLQRIKSSKVPGAIGSYSQATLIDSFIFTSGQLPLDTEIGDIRQQTKQSLQNIENILKDNGSDLDHVIKTTVYLKQIEDFSQMNEVYSSFFKEGDYPARTAFQVGNLPKNALVEIEAIAILKEEVE</sequence>
<dbReference type="Pfam" id="PF01042">
    <property type="entry name" value="Ribonuc_L-PSP"/>
    <property type="match status" value="1"/>
</dbReference>
<proteinExistence type="inferred from homology"/>
<evidence type="ECO:0000313" key="2">
    <source>
        <dbReference type="EMBL" id="RST88778.1"/>
    </source>
</evidence>
<dbReference type="GO" id="GO:0005829">
    <property type="term" value="C:cytosol"/>
    <property type="evidence" value="ECO:0007669"/>
    <property type="project" value="TreeGrafter"/>
</dbReference>
<dbReference type="SUPFAM" id="SSF55298">
    <property type="entry name" value="YjgF-like"/>
    <property type="match status" value="1"/>
</dbReference>
<dbReference type="InterPro" id="IPR035959">
    <property type="entry name" value="RutC-like_sf"/>
</dbReference>
<comment type="caution">
    <text evidence="2">The sequence shown here is derived from an EMBL/GenBank/DDBJ whole genome shotgun (WGS) entry which is preliminary data.</text>
</comment>
<dbReference type="CDD" id="cd00448">
    <property type="entry name" value="YjgF_YER057c_UK114_family"/>
    <property type="match status" value="1"/>
</dbReference>
<evidence type="ECO:0000313" key="3">
    <source>
        <dbReference type="Proteomes" id="UP000277864"/>
    </source>
</evidence>
<dbReference type="Proteomes" id="UP000277864">
    <property type="component" value="Unassembled WGS sequence"/>
</dbReference>
<protein>
    <submittedName>
        <fullName evidence="2">Reactive intermediate/imine deaminase</fullName>
    </submittedName>
</protein>
<reference evidence="2 3" key="1">
    <citation type="submission" date="2018-03" db="EMBL/GenBank/DDBJ databases">
        <authorList>
            <person name="Gulvik C.A."/>
        </authorList>
    </citation>
    <scope>NUCLEOTIDE SEQUENCE [LARGE SCALE GENOMIC DNA]</scope>
    <source>
        <strain evidence="2 3">JCM 31581</strain>
    </source>
</reference>